<sequence length="73" mass="8398">MACLGRETLPNDNAWPHSRRHSTQLRMILRFHGRICFAILSLFPSYTHLAITYSTAHQRLTPKEKTKTSTLSS</sequence>
<protein>
    <submittedName>
        <fullName evidence="1">Uncharacterized protein</fullName>
    </submittedName>
</protein>
<evidence type="ECO:0000313" key="2">
    <source>
        <dbReference type="Proteomes" id="UP000799424"/>
    </source>
</evidence>
<evidence type="ECO:0000313" key="1">
    <source>
        <dbReference type="EMBL" id="KAF2833115.1"/>
    </source>
</evidence>
<dbReference type="AlphaFoldDB" id="A0A6A7AKI8"/>
<dbReference type="EMBL" id="MU006216">
    <property type="protein sequence ID" value="KAF2833115.1"/>
    <property type="molecule type" value="Genomic_DNA"/>
</dbReference>
<gene>
    <name evidence="1" type="ORF">CC86DRAFT_5114</name>
</gene>
<accession>A0A6A7AKI8</accession>
<organism evidence="1 2">
    <name type="scientific">Ophiobolus disseminans</name>
    <dbReference type="NCBI Taxonomy" id="1469910"/>
    <lineage>
        <taxon>Eukaryota</taxon>
        <taxon>Fungi</taxon>
        <taxon>Dikarya</taxon>
        <taxon>Ascomycota</taxon>
        <taxon>Pezizomycotina</taxon>
        <taxon>Dothideomycetes</taxon>
        <taxon>Pleosporomycetidae</taxon>
        <taxon>Pleosporales</taxon>
        <taxon>Pleosporineae</taxon>
        <taxon>Phaeosphaeriaceae</taxon>
        <taxon>Ophiobolus</taxon>
    </lineage>
</organism>
<proteinExistence type="predicted"/>
<dbReference type="Proteomes" id="UP000799424">
    <property type="component" value="Unassembled WGS sequence"/>
</dbReference>
<reference evidence="1" key="1">
    <citation type="journal article" date="2020" name="Stud. Mycol.">
        <title>101 Dothideomycetes genomes: a test case for predicting lifestyles and emergence of pathogens.</title>
        <authorList>
            <person name="Haridas S."/>
            <person name="Albert R."/>
            <person name="Binder M."/>
            <person name="Bloem J."/>
            <person name="Labutti K."/>
            <person name="Salamov A."/>
            <person name="Andreopoulos B."/>
            <person name="Baker S."/>
            <person name="Barry K."/>
            <person name="Bills G."/>
            <person name="Bluhm B."/>
            <person name="Cannon C."/>
            <person name="Castanera R."/>
            <person name="Culley D."/>
            <person name="Daum C."/>
            <person name="Ezra D."/>
            <person name="Gonzalez J."/>
            <person name="Henrissat B."/>
            <person name="Kuo A."/>
            <person name="Liang C."/>
            <person name="Lipzen A."/>
            <person name="Lutzoni F."/>
            <person name="Magnuson J."/>
            <person name="Mondo S."/>
            <person name="Nolan M."/>
            <person name="Ohm R."/>
            <person name="Pangilinan J."/>
            <person name="Park H.-J."/>
            <person name="Ramirez L."/>
            <person name="Alfaro M."/>
            <person name="Sun H."/>
            <person name="Tritt A."/>
            <person name="Yoshinaga Y."/>
            <person name="Zwiers L.-H."/>
            <person name="Turgeon B."/>
            <person name="Goodwin S."/>
            <person name="Spatafora J."/>
            <person name="Crous P."/>
            <person name="Grigoriev I."/>
        </authorList>
    </citation>
    <scope>NUCLEOTIDE SEQUENCE</scope>
    <source>
        <strain evidence="1">CBS 113818</strain>
    </source>
</reference>
<keyword evidence="2" id="KW-1185">Reference proteome</keyword>
<name>A0A6A7AKI8_9PLEO</name>